<name>A0A3G7U0A8_9PSED</name>
<evidence type="ECO:0000313" key="1">
    <source>
        <dbReference type="EMBL" id="AZE52098.1"/>
    </source>
</evidence>
<evidence type="ECO:0000313" key="2">
    <source>
        <dbReference type="Proteomes" id="UP000268048"/>
    </source>
</evidence>
<reference evidence="1 2" key="1">
    <citation type="submission" date="2018-03" db="EMBL/GenBank/DDBJ databases">
        <title>Diversity of phytobeneficial traits revealed by whole-genome analysis of worldwide-isolated phenazine-producing Pseudomonas spp.</title>
        <authorList>
            <person name="Biessy A."/>
            <person name="Novinscak A."/>
            <person name="Blom J."/>
            <person name="Leger G."/>
            <person name="Thomashow L.S."/>
            <person name="Cazorla F.M."/>
            <person name="Josic D."/>
            <person name="Filion M."/>
        </authorList>
    </citation>
    <scope>NUCLEOTIDE SEQUENCE [LARGE SCALE GENOMIC DNA]</scope>
    <source>
        <strain evidence="1 2">B25</strain>
    </source>
</reference>
<accession>A0A3G7U0A8</accession>
<organism evidence="1 2">
    <name type="scientific">Pseudomonas chlororaphis</name>
    <dbReference type="NCBI Taxonomy" id="587753"/>
    <lineage>
        <taxon>Bacteria</taxon>
        <taxon>Pseudomonadati</taxon>
        <taxon>Pseudomonadota</taxon>
        <taxon>Gammaproteobacteria</taxon>
        <taxon>Pseudomonadales</taxon>
        <taxon>Pseudomonadaceae</taxon>
        <taxon>Pseudomonas</taxon>
    </lineage>
</organism>
<dbReference type="AlphaFoldDB" id="A0A3G7U0A8"/>
<sequence>MVRIPPFSRVFEVLCQGVGLVTAVADGFSGLRSYEAKQKLYFRKIDKVEQGLLPDLLRYLVQDDKALASTLQHYLSQYEHIFSILRSRPIITYQDYATGIARFLDFWVLPQLAVLLHRLSGKLSPQTTLHHFHALLVSHGASDIRASAVKAYVKSLVPATIEAPDFFYALDKVSDKSHKKVSTINAEIEGLRAEISSSKLAAPEQQELLDTVRCAYTAATALSRFSEMYGSVRMDSKVTLVERFRYHYEAFCGRREPDRLATSHIGLFDGFIASGLPDASGNGHLERQFAIFSQQVGARSVEAFEPLYQLVLATEEEYRDPVAIEQAFSKLEQHPDYRLFEAFAWQARAVLALENGETARSLAFYRNVLPYSKKQQLGHVGFYAASYAIALEVMQETPLPHGHQNPLISYRIESEQQVGELRMEFPTVFSPFNQQPEWPAPVQAVFSSIREFNTDMLELARIPREIYCNPLKKLNGFMGEFFSSLASGSDEARFGKLICKAIKGKDRGRSVLSMHTATPYEVLRDEILYAQTLFGGLKLYFRLNPHLRSYHELSDAQKKVILKALSPDRYRHDSQQVR</sequence>
<protein>
    <submittedName>
        <fullName evidence="1">Uncharacterized protein</fullName>
    </submittedName>
</protein>
<proteinExistence type="predicted"/>
<gene>
    <name evidence="1" type="ORF">C4K04_6470</name>
</gene>
<dbReference type="Proteomes" id="UP000268048">
    <property type="component" value="Chromosome"/>
</dbReference>
<dbReference type="EMBL" id="CP027753">
    <property type="protein sequence ID" value="AZE52098.1"/>
    <property type="molecule type" value="Genomic_DNA"/>
</dbReference>